<accession>A0ABY6YZQ6</accession>
<organism evidence="3 4">
    <name type="scientific">Alicyclobacillus dauci</name>
    <dbReference type="NCBI Taxonomy" id="1475485"/>
    <lineage>
        <taxon>Bacteria</taxon>
        <taxon>Bacillati</taxon>
        <taxon>Bacillota</taxon>
        <taxon>Bacilli</taxon>
        <taxon>Bacillales</taxon>
        <taxon>Alicyclobacillaceae</taxon>
        <taxon>Alicyclobacillus</taxon>
    </lineage>
</organism>
<dbReference type="InterPro" id="IPR024438">
    <property type="entry name" value="Staygreen"/>
</dbReference>
<evidence type="ECO:0000256" key="1">
    <source>
        <dbReference type="ARBA" id="ARBA00022946"/>
    </source>
</evidence>
<name>A0ABY6YZQ6_9BACL</name>
<protein>
    <submittedName>
        <fullName evidence="3">Staygreen family protein</fullName>
    </submittedName>
</protein>
<evidence type="ECO:0000313" key="4">
    <source>
        <dbReference type="Proteomes" id="UP001164803"/>
    </source>
</evidence>
<dbReference type="Proteomes" id="UP001164803">
    <property type="component" value="Chromosome"/>
</dbReference>
<keyword evidence="1" id="KW-0809">Transit peptide</keyword>
<reference evidence="3" key="1">
    <citation type="submission" date="2022-08" db="EMBL/GenBank/DDBJ databases">
        <title>Alicyclobacillus dauci DSM2870, complete genome.</title>
        <authorList>
            <person name="Wang Q."/>
            <person name="Cai R."/>
            <person name="Wang Z."/>
        </authorList>
    </citation>
    <scope>NUCLEOTIDE SEQUENCE</scope>
    <source>
        <strain evidence="3">DSM 28700</strain>
    </source>
</reference>
<dbReference type="PANTHER" id="PTHR31750:SF4">
    <property type="entry name" value="LP06106P"/>
    <property type="match status" value="1"/>
</dbReference>
<dbReference type="RefSeq" id="WP_268043289.1">
    <property type="nucleotide sequence ID" value="NZ_CP104064.1"/>
</dbReference>
<proteinExistence type="predicted"/>
<keyword evidence="4" id="KW-1185">Reference proteome</keyword>
<evidence type="ECO:0000259" key="2">
    <source>
        <dbReference type="Pfam" id="PF12638"/>
    </source>
</evidence>
<feature type="domain" description="Staygreen protein" evidence="2">
    <location>
        <begin position="8"/>
        <end position="163"/>
    </location>
</feature>
<dbReference type="EMBL" id="CP104064">
    <property type="protein sequence ID" value="WAH35995.1"/>
    <property type="molecule type" value="Genomic_DNA"/>
</dbReference>
<sequence>MAQRNPPKFRPDKLLTVFLEGVTPTDPVDGRHYTLTHSDRTGKLYLSVGMDYHQSQICGWYTKWKRDEFIGRWVTKSDRSEPTSKAEFHAFVHVSGGRIIGRAMNRNKAFMRELPRTLRAIRYGDAYLFKAHPDLDDALIVVHFESVHDKYNRTEEWGHFSEYVTPPPVVRRR</sequence>
<dbReference type="Pfam" id="PF12638">
    <property type="entry name" value="Staygreen"/>
    <property type="match status" value="1"/>
</dbReference>
<evidence type="ECO:0000313" key="3">
    <source>
        <dbReference type="EMBL" id="WAH35995.1"/>
    </source>
</evidence>
<gene>
    <name evidence="3" type="ORF">NZD86_17285</name>
</gene>
<dbReference type="PANTHER" id="PTHR31750">
    <property type="entry name" value="PROTEIN STAY-GREEN 1, CHLOROPLASTIC-RELATED"/>
    <property type="match status" value="1"/>
</dbReference>